<organism evidence="15">
    <name type="scientific">Phaffia rhodozyma</name>
    <name type="common">Yeast</name>
    <name type="synonym">Xanthophyllomyces dendrorhous</name>
    <dbReference type="NCBI Taxonomy" id="264483"/>
    <lineage>
        <taxon>Eukaryota</taxon>
        <taxon>Fungi</taxon>
        <taxon>Dikarya</taxon>
        <taxon>Basidiomycota</taxon>
        <taxon>Agaricomycotina</taxon>
        <taxon>Tremellomycetes</taxon>
        <taxon>Cystofilobasidiales</taxon>
        <taxon>Mrakiaceae</taxon>
        <taxon>Phaffia</taxon>
    </lineage>
</organism>
<dbReference type="GO" id="GO:0032456">
    <property type="term" value="P:endocytic recycling"/>
    <property type="evidence" value="ECO:0007669"/>
    <property type="project" value="TreeGrafter"/>
</dbReference>
<feature type="coiled-coil region" evidence="12">
    <location>
        <begin position="396"/>
        <end position="423"/>
    </location>
</feature>
<dbReference type="GO" id="GO:0000407">
    <property type="term" value="C:phagophore assembly site"/>
    <property type="evidence" value="ECO:0007669"/>
    <property type="project" value="TreeGrafter"/>
</dbReference>
<evidence type="ECO:0000256" key="9">
    <source>
        <dbReference type="ARBA" id="ARBA00023136"/>
    </source>
</evidence>
<evidence type="ECO:0000256" key="7">
    <source>
        <dbReference type="ARBA" id="ARBA00023006"/>
    </source>
</evidence>
<dbReference type="GO" id="GO:0005769">
    <property type="term" value="C:early endosome"/>
    <property type="evidence" value="ECO:0007669"/>
    <property type="project" value="TreeGrafter"/>
</dbReference>
<dbReference type="GO" id="GO:0010008">
    <property type="term" value="C:endosome membrane"/>
    <property type="evidence" value="ECO:0007669"/>
    <property type="project" value="UniProtKB-SubCell"/>
</dbReference>
<evidence type="ECO:0000259" key="14">
    <source>
        <dbReference type="PROSITE" id="PS50195"/>
    </source>
</evidence>
<comment type="subcellular location">
    <subcellularLocation>
        <location evidence="2">Cytoplasm</location>
    </subcellularLocation>
    <subcellularLocation>
        <location evidence="1">Endosome membrane</location>
        <topology evidence="1">Peripheral membrane protein</topology>
    </subcellularLocation>
</comment>
<evidence type="ECO:0000256" key="5">
    <source>
        <dbReference type="ARBA" id="ARBA00022490"/>
    </source>
</evidence>
<keyword evidence="7" id="KW-0072">Autophagy</keyword>
<keyword evidence="9" id="KW-0472">Membrane</keyword>
<keyword evidence="5" id="KW-0963">Cytoplasm</keyword>
<feature type="compositionally biased region" description="Low complexity" evidence="13">
    <location>
        <begin position="53"/>
        <end position="64"/>
    </location>
</feature>
<protein>
    <recommendedName>
        <fullName evidence="10">Sorting nexin-4</fullName>
    </recommendedName>
    <alternativeName>
        <fullName evidence="11">Autophagy-related protein 24</fullName>
    </alternativeName>
</protein>
<evidence type="ECO:0000313" key="15">
    <source>
        <dbReference type="EMBL" id="CDZ97985.1"/>
    </source>
</evidence>
<evidence type="ECO:0000256" key="1">
    <source>
        <dbReference type="ARBA" id="ARBA00004481"/>
    </source>
</evidence>
<evidence type="ECO:0000256" key="3">
    <source>
        <dbReference type="ARBA" id="ARBA00010883"/>
    </source>
</evidence>
<evidence type="ECO:0000256" key="13">
    <source>
        <dbReference type="SAM" id="MobiDB-lite"/>
    </source>
</evidence>
<dbReference type="AlphaFoldDB" id="A0A0F7SHW9"/>
<dbReference type="PANTHER" id="PTHR45949">
    <property type="entry name" value="SORTING NEXIN-4"/>
    <property type="match status" value="1"/>
</dbReference>
<accession>A0A0F7SHW9</accession>
<keyword evidence="8" id="KW-0446">Lipid-binding</keyword>
<dbReference type="InterPro" id="IPR001683">
    <property type="entry name" value="PX_dom"/>
</dbReference>
<comment type="similarity">
    <text evidence="3">Belongs to the sorting nexin family.</text>
</comment>
<evidence type="ECO:0000256" key="12">
    <source>
        <dbReference type="SAM" id="Coils"/>
    </source>
</evidence>
<dbReference type="GO" id="GO:0034727">
    <property type="term" value="P:piecemeal microautophagy of the nucleus"/>
    <property type="evidence" value="ECO:0007669"/>
    <property type="project" value="TreeGrafter"/>
</dbReference>
<dbReference type="InterPro" id="IPR036871">
    <property type="entry name" value="PX_dom_sf"/>
</dbReference>
<dbReference type="GO" id="GO:0061709">
    <property type="term" value="P:reticulophagy"/>
    <property type="evidence" value="ECO:0007669"/>
    <property type="project" value="TreeGrafter"/>
</dbReference>
<dbReference type="GO" id="GO:0035091">
    <property type="term" value="F:phosphatidylinositol binding"/>
    <property type="evidence" value="ECO:0007669"/>
    <property type="project" value="InterPro"/>
</dbReference>
<dbReference type="GO" id="GO:0015031">
    <property type="term" value="P:protein transport"/>
    <property type="evidence" value="ECO:0007669"/>
    <property type="project" value="TreeGrafter"/>
</dbReference>
<sequence>MPSTPDENVFDSVQWDTIAIPQSPTQADDPESAFRPIASPSSGPQSLPPPTSVPAEASSSSNSPHRTGVWGSNWVEARIMDYKIEGGKDKYVTYGLRVKTNLPTFTTTDAKVRRRFQDFVFLHDNLAKDFPACIVPPLPDKHRIEYLPGRDRFGPEFLEKRIEDLQRFISRLTRHPTLRRSTLFASFLEATDWNIRMHKHLANPPNPEAPSSILESISDSIVNLTSGKVRKPDERFEEMRGEVERFEYGLAGVNKGAGRLKGRTGDLASDYNDFAQSIKELAYLESGITEPLVRFADRMTEFSNVLRHVSTTPLPPFISHLESLLHYSQTHRALLALRDQKQLDSEILSEYLTSVVLERDRLSSLVENGGVPPGGPVGIGTYLKDRVDALRGKDDIASRRERMKRLDGRIKELQEAVVSAVDTSNAFSDETLREHENFELDKKEEMKEVLGEFADAQIEMYQKAMDDWDKVIPILNHIRVDI</sequence>
<evidence type="ECO:0000256" key="6">
    <source>
        <dbReference type="ARBA" id="ARBA00022753"/>
    </source>
</evidence>
<evidence type="ECO:0000256" key="10">
    <source>
        <dbReference type="ARBA" id="ARBA00040748"/>
    </source>
</evidence>
<dbReference type="InterPro" id="IPR027267">
    <property type="entry name" value="AH/BAR_dom_sf"/>
</dbReference>
<proteinExistence type="inferred from homology"/>
<dbReference type="GO" id="GO:0000422">
    <property type="term" value="P:autophagy of mitochondrion"/>
    <property type="evidence" value="ECO:0007669"/>
    <property type="project" value="TreeGrafter"/>
</dbReference>
<feature type="domain" description="PX" evidence="14">
    <location>
        <begin position="72"/>
        <end position="195"/>
    </location>
</feature>
<dbReference type="FunFam" id="1.20.1270.60:FF:000042">
    <property type="entry name" value="Vacuolar targeting protein Atg24"/>
    <property type="match status" value="1"/>
</dbReference>
<reference evidence="15" key="1">
    <citation type="submission" date="2014-08" db="EMBL/GenBank/DDBJ databases">
        <authorList>
            <person name="Sharma Rahul"/>
            <person name="Thines Marco"/>
        </authorList>
    </citation>
    <scope>NUCLEOTIDE SEQUENCE</scope>
</reference>
<evidence type="ECO:0000256" key="4">
    <source>
        <dbReference type="ARBA" id="ARBA00022448"/>
    </source>
</evidence>
<dbReference type="Pfam" id="PF00787">
    <property type="entry name" value="PX"/>
    <property type="match status" value="1"/>
</dbReference>
<dbReference type="Gene3D" id="3.30.1520.10">
    <property type="entry name" value="Phox-like domain"/>
    <property type="match status" value="1"/>
</dbReference>
<keyword evidence="12" id="KW-0175">Coiled coil</keyword>
<name>A0A0F7SHW9_PHARH</name>
<feature type="region of interest" description="Disordered" evidence="13">
    <location>
        <begin position="1"/>
        <end position="67"/>
    </location>
</feature>
<dbReference type="Gene3D" id="1.20.1270.60">
    <property type="entry name" value="Arfaptin homology (AH) domain/BAR domain"/>
    <property type="match status" value="1"/>
</dbReference>
<dbReference type="PANTHER" id="PTHR45949:SF2">
    <property type="entry name" value="SORTING NEXIN-4"/>
    <property type="match status" value="1"/>
</dbReference>
<evidence type="ECO:0000256" key="2">
    <source>
        <dbReference type="ARBA" id="ARBA00004496"/>
    </source>
</evidence>
<dbReference type="SMART" id="SM00312">
    <property type="entry name" value="PX"/>
    <property type="match status" value="1"/>
</dbReference>
<dbReference type="SUPFAM" id="SSF64268">
    <property type="entry name" value="PX domain"/>
    <property type="match status" value="1"/>
</dbReference>
<keyword evidence="4" id="KW-0813">Transport</keyword>
<evidence type="ECO:0000256" key="11">
    <source>
        <dbReference type="ARBA" id="ARBA00041273"/>
    </source>
</evidence>
<dbReference type="PROSITE" id="PS50195">
    <property type="entry name" value="PX"/>
    <property type="match status" value="1"/>
</dbReference>
<keyword evidence="6" id="KW-0967">Endosome</keyword>
<dbReference type="EMBL" id="LN483273">
    <property type="protein sequence ID" value="CDZ97985.1"/>
    <property type="molecule type" value="Genomic_DNA"/>
</dbReference>
<evidence type="ECO:0000256" key="8">
    <source>
        <dbReference type="ARBA" id="ARBA00023121"/>
    </source>
</evidence>